<feature type="transmembrane region" description="Helical" evidence="1">
    <location>
        <begin position="6"/>
        <end position="24"/>
    </location>
</feature>
<dbReference type="KEGG" id="toc:Toce_0282"/>
<keyword evidence="1" id="KW-1133">Transmembrane helix</keyword>
<feature type="transmembrane region" description="Helical" evidence="1">
    <location>
        <begin position="36"/>
        <end position="58"/>
    </location>
</feature>
<gene>
    <name evidence="2" type="ordered locus">Toce_0282</name>
</gene>
<organism evidence="2 3">
    <name type="scientific">Thermosediminibacter oceani (strain ATCC BAA-1034 / DSM 16646 / JW/IW-1228P)</name>
    <dbReference type="NCBI Taxonomy" id="555079"/>
    <lineage>
        <taxon>Bacteria</taxon>
        <taxon>Bacillati</taxon>
        <taxon>Bacillota</taxon>
        <taxon>Clostridia</taxon>
        <taxon>Thermosediminibacterales</taxon>
        <taxon>Thermosediminibacteraceae</taxon>
        <taxon>Thermosediminibacter</taxon>
    </lineage>
</organism>
<dbReference type="AlphaFoldDB" id="D9S0Q1"/>
<accession>D9S0Q1</accession>
<dbReference type="OrthoDB" id="1758157at2"/>
<keyword evidence="1" id="KW-0812">Transmembrane</keyword>
<dbReference type="EMBL" id="CP002131">
    <property type="protein sequence ID" value="ADL07065.1"/>
    <property type="molecule type" value="Genomic_DNA"/>
</dbReference>
<keyword evidence="1" id="KW-0472">Membrane</keyword>
<dbReference type="Proteomes" id="UP000000272">
    <property type="component" value="Chromosome"/>
</dbReference>
<proteinExistence type="predicted"/>
<dbReference type="RefSeq" id="WP_013275116.1">
    <property type="nucleotide sequence ID" value="NC_014377.1"/>
</dbReference>
<dbReference type="eggNOG" id="ENOG5032SN8">
    <property type="taxonomic scope" value="Bacteria"/>
</dbReference>
<evidence type="ECO:0000313" key="3">
    <source>
        <dbReference type="Proteomes" id="UP000000272"/>
    </source>
</evidence>
<evidence type="ECO:0000313" key="2">
    <source>
        <dbReference type="EMBL" id="ADL07065.1"/>
    </source>
</evidence>
<feature type="transmembrane region" description="Helical" evidence="1">
    <location>
        <begin position="78"/>
        <end position="100"/>
    </location>
</feature>
<protein>
    <recommendedName>
        <fullName evidence="4">Cytochrome c oxidase subunit 4</fullName>
    </recommendedName>
</protein>
<dbReference type="HOGENOM" id="CLU_167638_0_0_9"/>
<reference evidence="2 3" key="1">
    <citation type="journal article" date="2010" name="Stand. Genomic Sci.">
        <title>Complete genome sequence of Thermosediminibacter oceani type strain (JW/IW-1228P).</title>
        <authorList>
            <person name="Pitluck S."/>
            <person name="Yasawong M."/>
            <person name="Munk C."/>
            <person name="Nolan M."/>
            <person name="Lapidus A."/>
            <person name="Lucas S."/>
            <person name="Glavina Del Rio T."/>
            <person name="Tice H."/>
            <person name="Cheng J.F."/>
            <person name="Bruce D."/>
            <person name="Detter C."/>
            <person name="Tapia R."/>
            <person name="Han C."/>
            <person name="Goodwin L."/>
            <person name="Liolios K."/>
            <person name="Ivanova N."/>
            <person name="Mavromatis K."/>
            <person name="Mikhailova N."/>
            <person name="Pati A."/>
            <person name="Chen A."/>
            <person name="Palaniappan K."/>
            <person name="Land M."/>
            <person name="Hauser L."/>
            <person name="Chang Y.J."/>
            <person name="Jeffries C.D."/>
            <person name="Rohde M."/>
            <person name="Spring S."/>
            <person name="Sikorski J."/>
            <person name="Goker M."/>
            <person name="Woyke T."/>
            <person name="Bristow J."/>
            <person name="Eisen J.A."/>
            <person name="Markowitz V."/>
            <person name="Hugenholtz P."/>
            <person name="Kyrpides N.C."/>
            <person name="Klenk H.P."/>
        </authorList>
    </citation>
    <scope>NUCLEOTIDE SEQUENCE [LARGE SCALE GENOMIC DNA]</scope>
    <source>
        <strain evidence="3">ATCC BAA-1034 / DSM 16646 / JW/IW-1228P</strain>
    </source>
</reference>
<name>D9S0Q1_THEOJ</name>
<evidence type="ECO:0008006" key="4">
    <source>
        <dbReference type="Google" id="ProtNLM"/>
    </source>
</evidence>
<keyword evidence="3" id="KW-1185">Reference proteome</keyword>
<evidence type="ECO:0000256" key="1">
    <source>
        <dbReference type="SAM" id="Phobius"/>
    </source>
</evidence>
<sequence length="110" mass="12499">MISLLNLGSLVLGLIAWILPVVNLMRYKKHDHRNWVALSIISISISACAVSLYFQILYNYHLVKITDWSALMDITDNVTFVASVLLIVTIILNAITLLVYRDKIASRRLK</sequence>